<evidence type="ECO:0000256" key="5">
    <source>
        <dbReference type="ARBA" id="ARBA00022801"/>
    </source>
</evidence>
<comment type="similarity">
    <text evidence="2 7">Belongs to the glycosyl hydrolase 27 family.</text>
</comment>
<dbReference type="SUPFAM" id="SSF51445">
    <property type="entry name" value="(Trans)glycosidases"/>
    <property type="match status" value="1"/>
</dbReference>
<evidence type="ECO:0000256" key="4">
    <source>
        <dbReference type="ARBA" id="ARBA00022729"/>
    </source>
</evidence>
<evidence type="ECO:0000256" key="8">
    <source>
        <dbReference type="SAM" id="SignalP"/>
    </source>
</evidence>
<dbReference type="RefSeq" id="XP_045952665.1">
    <property type="nucleotide sequence ID" value="XM_046108645.1"/>
</dbReference>
<dbReference type="OrthoDB" id="5795902at2759"/>
<name>A0A9P8RN13_9PEZI</name>
<dbReference type="Pfam" id="PF16499">
    <property type="entry name" value="Melibiase_2"/>
    <property type="match status" value="1"/>
</dbReference>
<proteinExistence type="inferred from homology"/>
<dbReference type="PANTHER" id="PTHR11452:SF87">
    <property type="entry name" value="ALPHA-GALACTOSIDASE"/>
    <property type="match status" value="1"/>
</dbReference>
<comment type="catalytic activity">
    <reaction evidence="1 7">
        <text>Hydrolysis of terminal, non-reducing alpha-D-galactose residues in alpha-D-galactosides, including galactose oligosaccharides, galactomannans and galactolipids.</text>
        <dbReference type="EC" id="3.2.1.22"/>
    </reaction>
</comment>
<protein>
    <recommendedName>
        <fullName evidence="3 7">Alpha-galactosidase</fullName>
        <ecNumber evidence="3 7">3.2.1.22</ecNumber>
    </recommendedName>
    <alternativeName>
        <fullName evidence="7">Melibiase</fullName>
    </alternativeName>
</protein>
<evidence type="ECO:0000256" key="7">
    <source>
        <dbReference type="RuleBase" id="RU361168"/>
    </source>
</evidence>
<dbReference type="EC" id="3.2.1.22" evidence="3 7"/>
<dbReference type="AlphaFoldDB" id="A0A9P8RN13"/>
<dbReference type="PANTHER" id="PTHR11452">
    <property type="entry name" value="ALPHA-GALACTOSIDASE/ALPHA-N-ACETYLGALACTOSAMINIDASE"/>
    <property type="match status" value="1"/>
</dbReference>
<dbReference type="InterPro" id="IPR017853">
    <property type="entry name" value="GH"/>
</dbReference>
<dbReference type="EMBL" id="JAGPXC010000010">
    <property type="protein sequence ID" value="KAH6646151.1"/>
    <property type="molecule type" value="Genomic_DNA"/>
</dbReference>
<accession>A0A9P8RN13</accession>
<keyword evidence="5 7" id="KW-0378">Hydrolase</keyword>
<dbReference type="CDD" id="cd14792">
    <property type="entry name" value="GH27"/>
    <property type="match status" value="1"/>
</dbReference>
<keyword evidence="6 7" id="KW-0326">Glycosidase</keyword>
<dbReference type="GeneID" id="70137536"/>
<evidence type="ECO:0000259" key="9">
    <source>
        <dbReference type="Pfam" id="PF17801"/>
    </source>
</evidence>
<evidence type="ECO:0000313" key="10">
    <source>
        <dbReference type="EMBL" id="KAH6646151.1"/>
    </source>
</evidence>
<dbReference type="Gene3D" id="3.20.20.70">
    <property type="entry name" value="Aldolase class I"/>
    <property type="match status" value="1"/>
</dbReference>
<dbReference type="PRINTS" id="PR00740">
    <property type="entry name" value="GLHYDRLASE27"/>
</dbReference>
<keyword evidence="4 8" id="KW-0732">Signal</keyword>
<evidence type="ECO:0000256" key="1">
    <source>
        <dbReference type="ARBA" id="ARBA00001255"/>
    </source>
</evidence>
<dbReference type="InterPro" id="IPR041233">
    <property type="entry name" value="Melibiase_C"/>
</dbReference>
<feature type="signal peptide" evidence="8">
    <location>
        <begin position="1"/>
        <end position="18"/>
    </location>
</feature>
<dbReference type="Gene3D" id="2.60.40.1180">
    <property type="entry name" value="Golgi alpha-mannosidase II"/>
    <property type="match status" value="1"/>
</dbReference>
<evidence type="ECO:0000313" key="11">
    <source>
        <dbReference type="Proteomes" id="UP000758603"/>
    </source>
</evidence>
<gene>
    <name evidence="10" type="ORF">BKA67DRAFT_668948</name>
</gene>
<dbReference type="Proteomes" id="UP000758603">
    <property type="component" value="Unassembled WGS sequence"/>
</dbReference>
<dbReference type="FunFam" id="3.20.20.70:FF:000286">
    <property type="entry name" value="Alpha-galactosidase"/>
    <property type="match status" value="1"/>
</dbReference>
<comment type="caution">
    <text evidence="10">The sequence shown here is derived from an EMBL/GenBank/DDBJ whole genome shotgun (WGS) entry which is preliminary data.</text>
</comment>
<dbReference type="GO" id="GO:0005975">
    <property type="term" value="P:carbohydrate metabolic process"/>
    <property type="evidence" value="ECO:0007669"/>
    <property type="project" value="InterPro"/>
</dbReference>
<feature type="domain" description="Alpha galactosidase C-terminal" evidence="9">
    <location>
        <begin position="324"/>
        <end position="405"/>
    </location>
</feature>
<evidence type="ECO:0000256" key="3">
    <source>
        <dbReference type="ARBA" id="ARBA00012755"/>
    </source>
</evidence>
<evidence type="ECO:0000256" key="2">
    <source>
        <dbReference type="ARBA" id="ARBA00009743"/>
    </source>
</evidence>
<dbReference type="GO" id="GO:0004557">
    <property type="term" value="F:alpha-galactosidase activity"/>
    <property type="evidence" value="ECO:0007669"/>
    <property type="project" value="UniProtKB-EC"/>
</dbReference>
<evidence type="ECO:0000256" key="6">
    <source>
        <dbReference type="ARBA" id="ARBA00023295"/>
    </source>
</evidence>
<dbReference type="InterPro" id="IPR013780">
    <property type="entry name" value="Glyco_hydro_b"/>
</dbReference>
<dbReference type="SUPFAM" id="SSF51011">
    <property type="entry name" value="Glycosyl hydrolase domain"/>
    <property type="match status" value="1"/>
</dbReference>
<sequence>MLNILMLPLLLLTPSCLASVVAKKPQMGWNSWNAFKSFINESVILDTADALLSTGLAAAGYEYLLMDEGWSDERDINGLQQANATRFPNGVGKITTYAHERNLKVGIYSDAGIKTCAFKPGSYGYEELDAATFASWGIDYLKYDNCGGFHAAIYSSQERFWRMAHALRMTDRDIFFSLCQWGHQFPWLWADQLADSYRMSGDIHASFASDNSGACKTAYCLNTGYAGVSVLTMIKKMRELSYFQKPGAWADMDMLEIGNANMTELEEQTHFSFWAALKSPLIIGANLASINQSSLEVLLNKEIIAINQDDAGIAVDYASALSNEGSFQLWAGPLTSGSSKFVILAFNEKETTKDITIPLYAVPRYADYVHGKAQVRDVWAKTFIDFSNGTITLANVGSHETKVLVFS</sequence>
<keyword evidence="7" id="KW-1015">Disulfide bond</keyword>
<organism evidence="10 11">
    <name type="scientific">Truncatella angustata</name>
    <dbReference type="NCBI Taxonomy" id="152316"/>
    <lineage>
        <taxon>Eukaryota</taxon>
        <taxon>Fungi</taxon>
        <taxon>Dikarya</taxon>
        <taxon>Ascomycota</taxon>
        <taxon>Pezizomycotina</taxon>
        <taxon>Sordariomycetes</taxon>
        <taxon>Xylariomycetidae</taxon>
        <taxon>Amphisphaeriales</taxon>
        <taxon>Sporocadaceae</taxon>
        <taxon>Truncatella</taxon>
    </lineage>
</organism>
<reference evidence="10" key="1">
    <citation type="journal article" date="2021" name="Nat. Commun.">
        <title>Genetic determinants of endophytism in the Arabidopsis root mycobiome.</title>
        <authorList>
            <person name="Mesny F."/>
            <person name="Miyauchi S."/>
            <person name="Thiergart T."/>
            <person name="Pickel B."/>
            <person name="Atanasova L."/>
            <person name="Karlsson M."/>
            <person name="Huettel B."/>
            <person name="Barry K.W."/>
            <person name="Haridas S."/>
            <person name="Chen C."/>
            <person name="Bauer D."/>
            <person name="Andreopoulos W."/>
            <person name="Pangilinan J."/>
            <person name="LaButti K."/>
            <person name="Riley R."/>
            <person name="Lipzen A."/>
            <person name="Clum A."/>
            <person name="Drula E."/>
            <person name="Henrissat B."/>
            <person name="Kohler A."/>
            <person name="Grigoriev I.V."/>
            <person name="Martin F.M."/>
            <person name="Hacquard S."/>
        </authorList>
    </citation>
    <scope>NUCLEOTIDE SEQUENCE</scope>
    <source>
        <strain evidence="10">MPI-SDFR-AT-0073</strain>
    </source>
</reference>
<feature type="chain" id="PRO_5040281019" description="Alpha-galactosidase" evidence="8">
    <location>
        <begin position="19"/>
        <end position="407"/>
    </location>
</feature>
<keyword evidence="11" id="KW-1185">Reference proteome</keyword>
<dbReference type="InterPro" id="IPR013785">
    <property type="entry name" value="Aldolase_TIM"/>
</dbReference>
<dbReference type="Pfam" id="PF17801">
    <property type="entry name" value="Melibiase_C"/>
    <property type="match status" value="1"/>
</dbReference>
<dbReference type="InterPro" id="IPR002241">
    <property type="entry name" value="Glyco_hydro_27"/>
</dbReference>